<proteinExistence type="predicted"/>
<reference evidence="2 3" key="1">
    <citation type="journal article" date="2020" name="Arch. Microbiol.">
        <title>Bradyrhizobium campsiandrae sp. nov., a nitrogen-fixing bacterial strain isolated from a native leguminous tree from the Amazon adapted to flooded conditions.</title>
        <authorList>
            <person name="Cabral Michel D."/>
            <person name="Martins da Costa E."/>
            <person name="Azarias Guimaraes A."/>
            <person name="Soares de Carvalho T."/>
            <person name="Santos de Castro Caputo P."/>
            <person name="Willems A."/>
            <person name="de Souza Moreira F.M."/>
        </authorList>
    </citation>
    <scope>NUCLEOTIDE SEQUENCE [LARGE SCALE GENOMIC DNA]</scope>
    <source>
        <strain evidence="3">INPA 384B</strain>
    </source>
</reference>
<evidence type="ECO:0008006" key="4">
    <source>
        <dbReference type="Google" id="ProtNLM"/>
    </source>
</evidence>
<evidence type="ECO:0000256" key="1">
    <source>
        <dbReference type="SAM" id="MobiDB-lite"/>
    </source>
</evidence>
<dbReference type="Proteomes" id="UP000639516">
    <property type="component" value="Unassembled WGS sequence"/>
</dbReference>
<evidence type="ECO:0000313" key="3">
    <source>
        <dbReference type="Proteomes" id="UP000639516"/>
    </source>
</evidence>
<dbReference type="RefSeq" id="WP_188103033.1">
    <property type="nucleotide sequence ID" value="NZ_JAANIH010000030.1"/>
</dbReference>
<gene>
    <name evidence="2" type="ORF">HA482_12205</name>
</gene>
<feature type="compositionally biased region" description="Basic and acidic residues" evidence="1">
    <location>
        <begin position="165"/>
        <end position="175"/>
    </location>
</feature>
<protein>
    <recommendedName>
        <fullName evidence="4">DUF1376 domain-containing protein</fullName>
    </recommendedName>
</protein>
<dbReference type="EMBL" id="JAATTO010000015">
    <property type="protein sequence ID" value="MBC9978970.1"/>
    <property type="molecule type" value="Genomic_DNA"/>
</dbReference>
<name>A0ABR7U4Q7_9BRAD</name>
<keyword evidence="3" id="KW-1185">Reference proteome</keyword>
<accession>A0ABR7U4Q7</accession>
<organism evidence="2 3">
    <name type="scientific">Bradyrhizobium campsiandrae</name>
    <dbReference type="NCBI Taxonomy" id="1729892"/>
    <lineage>
        <taxon>Bacteria</taxon>
        <taxon>Pseudomonadati</taxon>
        <taxon>Pseudomonadota</taxon>
        <taxon>Alphaproteobacteria</taxon>
        <taxon>Hyphomicrobiales</taxon>
        <taxon>Nitrobacteraceae</taxon>
        <taxon>Bradyrhizobium</taxon>
    </lineage>
</organism>
<sequence>MAKDKELERGLKAMADEFRLPFGGRMELSKLVAAHLDWFEAADRRGLKWPDMIRALAAAGINGRNGMPLSVGTLSSTVWRKRAEAEVAKASAGPRLVSPAASSALMEPARTASPIAATLPQRSKRADAPSVKESAQVKRKKTAASNEEVSRSRAPSRNDVLAYMDRARTIRRRSD</sequence>
<comment type="caution">
    <text evidence="2">The sequence shown here is derived from an EMBL/GenBank/DDBJ whole genome shotgun (WGS) entry which is preliminary data.</text>
</comment>
<feature type="region of interest" description="Disordered" evidence="1">
    <location>
        <begin position="89"/>
        <end position="175"/>
    </location>
</feature>
<evidence type="ECO:0000313" key="2">
    <source>
        <dbReference type="EMBL" id="MBC9978970.1"/>
    </source>
</evidence>